<evidence type="ECO:0000256" key="1">
    <source>
        <dbReference type="ARBA" id="ARBA00004241"/>
    </source>
</evidence>
<dbReference type="Pfam" id="PF03895">
    <property type="entry name" value="YadA_anchor"/>
    <property type="match status" value="1"/>
</dbReference>
<comment type="subcellular location">
    <subcellularLocation>
        <location evidence="2">Cell outer membrane</location>
    </subcellularLocation>
    <subcellularLocation>
        <location evidence="1">Cell surface</location>
    </subcellularLocation>
</comment>
<feature type="domain" description="Trimeric autotransporter adhesin YadA-like C-terminal membrane anchor" evidence="8">
    <location>
        <begin position="16"/>
        <end position="69"/>
    </location>
</feature>
<feature type="non-terminal residue" evidence="9">
    <location>
        <position position="70"/>
    </location>
</feature>
<dbReference type="InterPro" id="IPR005594">
    <property type="entry name" value="YadA_C"/>
</dbReference>
<evidence type="ECO:0000259" key="8">
    <source>
        <dbReference type="Pfam" id="PF03895"/>
    </source>
</evidence>
<keyword evidence="4" id="KW-0812">Transmembrane</keyword>
<evidence type="ECO:0000256" key="4">
    <source>
        <dbReference type="ARBA" id="ARBA00022692"/>
    </source>
</evidence>
<evidence type="ECO:0000256" key="5">
    <source>
        <dbReference type="ARBA" id="ARBA00022729"/>
    </source>
</evidence>
<keyword evidence="3" id="KW-1134">Transmembrane beta strand</keyword>
<proteinExistence type="predicted"/>
<keyword evidence="5" id="KW-0732">Signal</keyword>
<keyword evidence="10" id="KW-1185">Reference proteome</keyword>
<dbReference type="Gene3D" id="3.30.1300.30">
    <property type="entry name" value="GSPII I/J protein-like"/>
    <property type="match status" value="1"/>
</dbReference>
<organism evidence="9 10">
    <name type="scientific">Megasphaera massiliensis</name>
    <dbReference type="NCBI Taxonomy" id="1232428"/>
    <lineage>
        <taxon>Bacteria</taxon>
        <taxon>Bacillati</taxon>
        <taxon>Bacillota</taxon>
        <taxon>Negativicutes</taxon>
        <taxon>Veillonellales</taxon>
        <taxon>Veillonellaceae</taxon>
        <taxon>Megasphaera</taxon>
    </lineage>
</organism>
<evidence type="ECO:0000313" key="9">
    <source>
        <dbReference type="EMBL" id="MCQ5343803.1"/>
    </source>
</evidence>
<feature type="non-terminal residue" evidence="9">
    <location>
        <position position="1"/>
    </location>
</feature>
<dbReference type="RefSeq" id="WP_256186357.1">
    <property type="nucleotide sequence ID" value="NZ_JANGEW010000292.1"/>
</dbReference>
<reference evidence="9 10" key="1">
    <citation type="submission" date="2022-06" db="EMBL/GenBank/DDBJ databases">
        <title>Isolation of gut microbiota from human fecal samples.</title>
        <authorList>
            <person name="Pamer E.G."/>
            <person name="Barat B."/>
            <person name="Waligurski E."/>
            <person name="Medina S."/>
            <person name="Paddock L."/>
            <person name="Mostad J."/>
        </authorList>
    </citation>
    <scope>NUCLEOTIDE SEQUENCE [LARGE SCALE GENOMIC DNA]</scope>
    <source>
        <strain evidence="9 10">DFI.1.1</strain>
    </source>
</reference>
<comment type="caution">
    <text evidence="9">The sequence shown here is derived from an EMBL/GenBank/DDBJ whole genome shotgun (WGS) entry which is preliminary data.</text>
</comment>
<dbReference type="EMBL" id="JANGEW010000292">
    <property type="protein sequence ID" value="MCQ5343803.1"/>
    <property type="molecule type" value="Genomic_DNA"/>
</dbReference>
<sequence>AGAAALAGLHPLEFHPQDKISASAAMGNYKRENALALGAFYRPNADTIVSFGTTLIDEQMFNVVVSFKFG</sequence>
<accession>A0ABT1SVY9</accession>
<protein>
    <submittedName>
        <fullName evidence="9">YadA C-terminal domain-containing protein</fullName>
    </submittedName>
</protein>
<keyword evidence="6" id="KW-0472">Membrane</keyword>
<name>A0ABT1SVY9_9FIRM</name>
<dbReference type="SUPFAM" id="SSF54523">
    <property type="entry name" value="Pili subunits"/>
    <property type="match status" value="1"/>
</dbReference>
<gene>
    <name evidence="9" type="ORF">NE675_12365</name>
</gene>
<evidence type="ECO:0000256" key="6">
    <source>
        <dbReference type="ARBA" id="ARBA00023136"/>
    </source>
</evidence>
<dbReference type="InterPro" id="IPR045584">
    <property type="entry name" value="Pilin-like"/>
</dbReference>
<evidence type="ECO:0000256" key="7">
    <source>
        <dbReference type="ARBA" id="ARBA00023237"/>
    </source>
</evidence>
<evidence type="ECO:0000256" key="2">
    <source>
        <dbReference type="ARBA" id="ARBA00004442"/>
    </source>
</evidence>
<evidence type="ECO:0000313" key="10">
    <source>
        <dbReference type="Proteomes" id="UP001206692"/>
    </source>
</evidence>
<evidence type="ECO:0000256" key="3">
    <source>
        <dbReference type="ARBA" id="ARBA00022452"/>
    </source>
</evidence>
<dbReference type="Proteomes" id="UP001206692">
    <property type="component" value="Unassembled WGS sequence"/>
</dbReference>
<keyword evidence="7" id="KW-0998">Cell outer membrane</keyword>